<dbReference type="SUPFAM" id="SSF56112">
    <property type="entry name" value="Protein kinase-like (PK-like)"/>
    <property type="match status" value="1"/>
</dbReference>
<dbReference type="InterPro" id="IPR011009">
    <property type="entry name" value="Kinase-like_dom_sf"/>
</dbReference>
<dbReference type="GO" id="GO:0004674">
    <property type="term" value="F:protein serine/threonine kinase activity"/>
    <property type="evidence" value="ECO:0007669"/>
    <property type="project" value="UniProtKB-KW"/>
</dbReference>
<evidence type="ECO:0000256" key="4">
    <source>
        <dbReference type="ARBA" id="ARBA00022777"/>
    </source>
</evidence>
<accession>A0A165NNP5</accession>
<keyword evidence="8" id="KW-1185">Reference proteome</keyword>
<dbReference type="EMBL" id="KV425897">
    <property type="protein sequence ID" value="KZW00999.1"/>
    <property type="molecule type" value="Genomic_DNA"/>
</dbReference>
<keyword evidence="2" id="KW-0808">Transferase</keyword>
<dbReference type="InterPro" id="IPR051175">
    <property type="entry name" value="CLK_kinases"/>
</dbReference>
<dbReference type="PROSITE" id="PS50011">
    <property type="entry name" value="PROTEIN_KINASE_DOM"/>
    <property type="match status" value="1"/>
</dbReference>
<keyword evidence="4 7" id="KW-0418">Kinase</keyword>
<reference evidence="7 8" key="1">
    <citation type="journal article" date="2016" name="Mol. Biol. Evol.">
        <title>Comparative Genomics of Early-Diverging Mushroom-Forming Fungi Provides Insights into the Origins of Lignocellulose Decay Capabilities.</title>
        <authorList>
            <person name="Nagy L.G."/>
            <person name="Riley R."/>
            <person name="Tritt A."/>
            <person name="Adam C."/>
            <person name="Daum C."/>
            <person name="Floudas D."/>
            <person name="Sun H."/>
            <person name="Yadav J.S."/>
            <person name="Pangilinan J."/>
            <person name="Larsson K.H."/>
            <person name="Matsuura K."/>
            <person name="Barry K."/>
            <person name="Labutti K."/>
            <person name="Kuo R."/>
            <person name="Ohm R.A."/>
            <person name="Bhattacharya S.S."/>
            <person name="Shirouzu T."/>
            <person name="Yoshinaga Y."/>
            <person name="Martin F.M."/>
            <person name="Grigoriev I.V."/>
            <person name="Hibbett D.S."/>
        </authorList>
    </citation>
    <scope>NUCLEOTIDE SEQUENCE [LARGE SCALE GENOMIC DNA]</scope>
    <source>
        <strain evidence="7 8">HHB12029</strain>
    </source>
</reference>
<evidence type="ECO:0000256" key="1">
    <source>
        <dbReference type="ARBA" id="ARBA00022527"/>
    </source>
</evidence>
<dbReference type="InterPro" id="IPR008271">
    <property type="entry name" value="Ser/Thr_kinase_AS"/>
</dbReference>
<dbReference type="STRING" id="1314781.A0A165NNP5"/>
<evidence type="ECO:0000256" key="2">
    <source>
        <dbReference type="ARBA" id="ARBA00022679"/>
    </source>
</evidence>
<dbReference type="PANTHER" id="PTHR45646">
    <property type="entry name" value="SERINE/THREONINE-PROTEIN KINASE DOA-RELATED"/>
    <property type="match status" value="1"/>
</dbReference>
<dbReference type="GO" id="GO:0005524">
    <property type="term" value="F:ATP binding"/>
    <property type="evidence" value="ECO:0007669"/>
    <property type="project" value="UniProtKB-KW"/>
</dbReference>
<organism evidence="7 8">
    <name type="scientific">Exidia glandulosa HHB12029</name>
    <dbReference type="NCBI Taxonomy" id="1314781"/>
    <lineage>
        <taxon>Eukaryota</taxon>
        <taxon>Fungi</taxon>
        <taxon>Dikarya</taxon>
        <taxon>Basidiomycota</taxon>
        <taxon>Agaricomycotina</taxon>
        <taxon>Agaricomycetes</taxon>
        <taxon>Auriculariales</taxon>
        <taxon>Exidiaceae</taxon>
        <taxon>Exidia</taxon>
    </lineage>
</organism>
<evidence type="ECO:0000256" key="5">
    <source>
        <dbReference type="ARBA" id="ARBA00022840"/>
    </source>
</evidence>
<evidence type="ECO:0000256" key="3">
    <source>
        <dbReference type="ARBA" id="ARBA00022741"/>
    </source>
</evidence>
<dbReference type="Pfam" id="PF00069">
    <property type="entry name" value="Pkinase"/>
    <property type="match status" value="2"/>
</dbReference>
<name>A0A165NNP5_EXIGL</name>
<proteinExistence type="predicted"/>
<dbReference type="PROSITE" id="PS00108">
    <property type="entry name" value="PROTEIN_KINASE_ST"/>
    <property type="match status" value="1"/>
</dbReference>
<dbReference type="Proteomes" id="UP000077266">
    <property type="component" value="Unassembled WGS sequence"/>
</dbReference>
<evidence type="ECO:0000259" key="6">
    <source>
        <dbReference type="PROSITE" id="PS50011"/>
    </source>
</evidence>
<evidence type="ECO:0000313" key="8">
    <source>
        <dbReference type="Proteomes" id="UP000077266"/>
    </source>
</evidence>
<protein>
    <submittedName>
        <fullName evidence="7">Kinase-like protein</fullName>
    </submittedName>
</protein>
<dbReference type="Gene3D" id="1.10.510.10">
    <property type="entry name" value="Transferase(Phosphotransferase) domain 1"/>
    <property type="match status" value="1"/>
</dbReference>
<dbReference type="Gene3D" id="3.30.200.20">
    <property type="entry name" value="Phosphorylase Kinase, domain 1"/>
    <property type="match status" value="1"/>
</dbReference>
<keyword evidence="1" id="KW-0723">Serine/threonine-protein kinase</keyword>
<dbReference type="OrthoDB" id="5979581at2759"/>
<dbReference type="InParanoid" id="A0A165NNP5"/>
<dbReference type="InterPro" id="IPR000719">
    <property type="entry name" value="Prot_kinase_dom"/>
</dbReference>
<gene>
    <name evidence="7" type="ORF">EXIGLDRAFT_638859</name>
</gene>
<dbReference type="PANTHER" id="PTHR45646:SF11">
    <property type="entry name" value="SERINE_THREONINE-PROTEIN KINASE DOA"/>
    <property type="match status" value="1"/>
</dbReference>
<feature type="domain" description="Protein kinase" evidence="6">
    <location>
        <begin position="1"/>
        <end position="320"/>
    </location>
</feature>
<keyword evidence="3" id="KW-0547">Nucleotide-binding</keyword>
<keyword evidence="5" id="KW-0067">ATP-binding</keyword>
<dbReference type="SMART" id="SM00220">
    <property type="entry name" value="S_TKc"/>
    <property type="match status" value="1"/>
</dbReference>
<dbReference type="AlphaFoldDB" id="A0A165NNP5"/>
<sequence>MTAPVQAGDRYEPDALQALADPTPSPHCPRLLDRFTTPCRGSPDEHICLVMPLYGGDVKALRKAEDAPFALPLAKRILLHLVRALVHAHSRNVIHTDIKKDNIFFTTSLSSADIERLLAEDPSRYHPPENSLEGQVQPAVSQPLPVISRDDALRATFLLADFGLSQPVLLHPPCTITAAPLRAPEVFLGAHWDAPADIWSLGVLAYDLITSHGLFKYQVNSKWDLTEDENMLYQMMCLTGEDFEPPQLQASPLAPEFFTTQCELKKKPQLVHFLFDNSVPAYGNVDKAVVPAIASFLRRCLRLDPHKRATAQDLLSDPLFADVP</sequence>
<evidence type="ECO:0000313" key="7">
    <source>
        <dbReference type="EMBL" id="KZW00999.1"/>
    </source>
</evidence>
<dbReference type="GO" id="GO:0005634">
    <property type="term" value="C:nucleus"/>
    <property type="evidence" value="ECO:0007669"/>
    <property type="project" value="TreeGrafter"/>
</dbReference>